<dbReference type="AlphaFoldDB" id="A0A542X949"/>
<evidence type="ECO:0000313" key="1">
    <source>
        <dbReference type="EMBL" id="TQL32367.1"/>
    </source>
</evidence>
<keyword evidence="2" id="KW-1185">Reference proteome</keyword>
<dbReference type="EMBL" id="VFOK01000001">
    <property type="protein sequence ID" value="TQL32367.1"/>
    <property type="molecule type" value="Genomic_DNA"/>
</dbReference>
<sequence>MNTTMYTRGGQAIVRAADVYRTERMRDRARRVLWLSR</sequence>
<protein>
    <submittedName>
        <fullName evidence="1">Uncharacterized protein</fullName>
    </submittedName>
</protein>
<proteinExistence type="predicted"/>
<accession>A0A542X949</accession>
<comment type="caution">
    <text evidence="1">The sequence shown here is derived from an EMBL/GenBank/DDBJ whole genome shotgun (WGS) entry which is preliminary data.</text>
</comment>
<reference evidence="1 2" key="1">
    <citation type="submission" date="2019-06" db="EMBL/GenBank/DDBJ databases">
        <title>Sequencing the genomes of 1000 actinobacteria strains.</title>
        <authorList>
            <person name="Klenk H.-P."/>
        </authorList>
    </citation>
    <scope>NUCLEOTIDE SEQUENCE [LARGE SCALE GENOMIC DNA]</scope>
    <source>
        <strain evidence="1 2">DSM 24617</strain>
    </source>
</reference>
<evidence type="ECO:0000313" key="2">
    <source>
        <dbReference type="Proteomes" id="UP000318336"/>
    </source>
</evidence>
<name>A0A542X949_9MICO</name>
<organism evidence="1 2">
    <name type="scientific">Barrientosiimonas humi</name>
    <dbReference type="NCBI Taxonomy" id="999931"/>
    <lineage>
        <taxon>Bacteria</taxon>
        <taxon>Bacillati</taxon>
        <taxon>Actinomycetota</taxon>
        <taxon>Actinomycetes</taxon>
        <taxon>Micrococcales</taxon>
        <taxon>Dermacoccaceae</taxon>
        <taxon>Barrientosiimonas</taxon>
    </lineage>
</organism>
<gene>
    <name evidence="1" type="ORF">FB554_0491</name>
</gene>
<dbReference type="Proteomes" id="UP000318336">
    <property type="component" value="Unassembled WGS sequence"/>
</dbReference>